<organism evidence="2 3">
    <name type="scientific">Steinernema carpocapsae</name>
    <name type="common">Entomopathogenic nematode</name>
    <dbReference type="NCBI Taxonomy" id="34508"/>
    <lineage>
        <taxon>Eukaryota</taxon>
        <taxon>Metazoa</taxon>
        <taxon>Ecdysozoa</taxon>
        <taxon>Nematoda</taxon>
        <taxon>Chromadorea</taxon>
        <taxon>Rhabditida</taxon>
        <taxon>Tylenchina</taxon>
        <taxon>Panagrolaimomorpha</taxon>
        <taxon>Strongyloidoidea</taxon>
        <taxon>Steinernematidae</taxon>
        <taxon>Steinernema</taxon>
    </lineage>
</organism>
<reference evidence="2 3" key="1">
    <citation type="journal article" date="2015" name="Genome Biol.">
        <title>Comparative genomics of Steinernema reveals deeply conserved gene regulatory networks.</title>
        <authorList>
            <person name="Dillman A.R."/>
            <person name="Macchietto M."/>
            <person name="Porter C.F."/>
            <person name="Rogers A."/>
            <person name="Williams B."/>
            <person name="Antoshechkin I."/>
            <person name="Lee M.M."/>
            <person name="Goodwin Z."/>
            <person name="Lu X."/>
            <person name="Lewis E.E."/>
            <person name="Goodrich-Blair H."/>
            <person name="Stock S.P."/>
            <person name="Adams B.J."/>
            <person name="Sternberg P.W."/>
            <person name="Mortazavi A."/>
        </authorList>
    </citation>
    <scope>NUCLEOTIDE SEQUENCE [LARGE SCALE GENOMIC DNA]</scope>
    <source>
        <strain evidence="2 3">ALL</strain>
    </source>
</reference>
<feature type="signal peptide" evidence="1">
    <location>
        <begin position="1"/>
        <end position="22"/>
    </location>
</feature>
<keyword evidence="3" id="KW-1185">Reference proteome</keyword>
<accession>A0A4U5PJH4</accession>
<dbReference type="Proteomes" id="UP000298663">
    <property type="component" value="Unassembled WGS sequence"/>
</dbReference>
<dbReference type="AlphaFoldDB" id="A0A4U5PJH4"/>
<evidence type="ECO:0000313" key="3">
    <source>
        <dbReference type="Proteomes" id="UP000298663"/>
    </source>
</evidence>
<name>A0A4U5PJH4_STECR</name>
<evidence type="ECO:0000313" key="2">
    <source>
        <dbReference type="EMBL" id="TKR96760.1"/>
    </source>
</evidence>
<sequence>MAAVWKWSLFLGILTLLHPSMPESTSTDSVTIRGKTYGSCNMVELDNNFLHVVTCHGYIRFPMRGHSVASMNAAIDRILEGSQHVNANSSCPQIKMFYYNASAIMFMRYPDFEKTGEVEYDDSVAYWIGNLEDKECRFNPFPPKSQWTVLGRGFNQTEFEKLTNQEKLEKKAMCKPRTWFYNLHRNLFLSFPEHSVDSQNLTHSGEGRMKCPRYDDPLQEDPIKCKVLKENCDQQRVNYGNNVRSFINQIYEGHYIFSKFSVNNIMVAVFRRMELTLVKDYINGQLNWYDLLNVNEDHCFLRRYREDLGEQLQVYMLPDLECQPLIEVSGQRKTFDDIRCQLQRIQGLRCEVMPLWKFYETKLKRPMI</sequence>
<dbReference type="OrthoDB" id="10624467at2759"/>
<proteinExistence type="predicted"/>
<evidence type="ECO:0000256" key="1">
    <source>
        <dbReference type="SAM" id="SignalP"/>
    </source>
</evidence>
<feature type="chain" id="PRO_5020999449" evidence="1">
    <location>
        <begin position="23"/>
        <end position="368"/>
    </location>
</feature>
<protein>
    <submittedName>
        <fullName evidence="2">Uncharacterized protein</fullName>
    </submittedName>
</protein>
<comment type="caution">
    <text evidence="2">The sequence shown here is derived from an EMBL/GenBank/DDBJ whole genome shotgun (WGS) entry which is preliminary data.</text>
</comment>
<reference evidence="2 3" key="2">
    <citation type="journal article" date="2019" name="G3 (Bethesda)">
        <title>Hybrid Assembly of the Genome of the Entomopathogenic Nematode Steinernema carpocapsae Identifies the X-Chromosome.</title>
        <authorList>
            <person name="Serra L."/>
            <person name="Macchietto M."/>
            <person name="Macias-Munoz A."/>
            <person name="McGill C.J."/>
            <person name="Rodriguez I.M."/>
            <person name="Rodriguez B."/>
            <person name="Murad R."/>
            <person name="Mortazavi A."/>
        </authorList>
    </citation>
    <scope>NUCLEOTIDE SEQUENCE [LARGE SCALE GENOMIC DNA]</scope>
    <source>
        <strain evidence="2 3">ALL</strain>
    </source>
</reference>
<keyword evidence="1" id="KW-0732">Signal</keyword>
<gene>
    <name evidence="2" type="ORF">L596_010735</name>
</gene>
<dbReference type="EMBL" id="AZBU02000002">
    <property type="protein sequence ID" value="TKR96760.1"/>
    <property type="molecule type" value="Genomic_DNA"/>
</dbReference>